<name>A0A5E4MN02_9HEMI</name>
<keyword evidence="2" id="KW-1185">Reference proteome</keyword>
<organism evidence="1 2">
    <name type="scientific">Cinara cedri</name>
    <dbReference type="NCBI Taxonomy" id="506608"/>
    <lineage>
        <taxon>Eukaryota</taxon>
        <taxon>Metazoa</taxon>
        <taxon>Ecdysozoa</taxon>
        <taxon>Arthropoda</taxon>
        <taxon>Hexapoda</taxon>
        <taxon>Insecta</taxon>
        <taxon>Pterygota</taxon>
        <taxon>Neoptera</taxon>
        <taxon>Paraneoptera</taxon>
        <taxon>Hemiptera</taxon>
        <taxon>Sternorrhyncha</taxon>
        <taxon>Aphidomorpha</taxon>
        <taxon>Aphidoidea</taxon>
        <taxon>Aphididae</taxon>
        <taxon>Lachninae</taxon>
        <taxon>Cinara</taxon>
    </lineage>
</organism>
<evidence type="ECO:0000313" key="1">
    <source>
        <dbReference type="EMBL" id="VVC32886.1"/>
    </source>
</evidence>
<dbReference type="EMBL" id="CABPRJ010000960">
    <property type="protein sequence ID" value="VVC32886.1"/>
    <property type="molecule type" value="Genomic_DNA"/>
</dbReference>
<reference evidence="1 2" key="1">
    <citation type="submission" date="2019-08" db="EMBL/GenBank/DDBJ databases">
        <authorList>
            <person name="Alioto T."/>
            <person name="Alioto T."/>
            <person name="Gomez Garrido J."/>
        </authorList>
    </citation>
    <scope>NUCLEOTIDE SEQUENCE [LARGE SCALE GENOMIC DNA]</scope>
</reference>
<gene>
    <name evidence="1" type="ORF">CINCED_3A003475</name>
</gene>
<protein>
    <submittedName>
        <fullName evidence="1">PH domain-like</fullName>
    </submittedName>
</protein>
<dbReference type="PANTHER" id="PTHR44927:SF1">
    <property type="entry name" value="FK506-BINDING PROTEIN 15"/>
    <property type="match status" value="1"/>
</dbReference>
<proteinExistence type="predicted"/>
<dbReference type="Proteomes" id="UP000325440">
    <property type="component" value="Unassembled WGS sequence"/>
</dbReference>
<dbReference type="AlphaFoldDB" id="A0A5E4MN02"/>
<sequence>MDFDDGNNVFSQKKIDINQSKRPKSLLTHTVSTIVAKVVTASKLGNDELIPVGKYGFALAGDVIQNYYQLLLYGNKSSVLDNLIITKEFQYNVNENNTVQFLSKENWLLEFSNTKDAVDFNSHLAFVLWKLNEPKELFWMDLYYPSRNKVAIFSSIVEITYVANVVQGKNFGPEVSNNIKDSQFLKIKVSEKGWERSLLGVNDNTQRIVYIPVAEMGAWKILTDGHQCLCLTITVNNVYEIKEKKITELGQETLEITATSNSIPTQLTEIVDNNLTIEPGSSLKTVSIESLYKEFEKLKFNNVETNERLLKLEALVEEKKLDKIETLNSTELKKFIKIVFKSIIQEFPIDQKFSGSEIQTTIKNILTNAFNDFV</sequence>
<evidence type="ECO:0000313" key="2">
    <source>
        <dbReference type="Proteomes" id="UP000325440"/>
    </source>
</evidence>
<dbReference type="PANTHER" id="PTHR44927">
    <property type="entry name" value="FK506-BINDING PROTEIN 15"/>
    <property type="match status" value="1"/>
</dbReference>
<accession>A0A5E4MN02</accession>
<dbReference type="OrthoDB" id="5842926at2759"/>